<protein>
    <recommendedName>
        <fullName evidence="5">Magnesium transporter NIPA</fullName>
    </recommendedName>
</protein>
<feature type="transmembrane region" description="Helical" evidence="2">
    <location>
        <begin position="38"/>
        <end position="56"/>
    </location>
</feature>
<evidence type="ECO:0000313" key="4">
    <source>
        <dbReference type="Proteomes" id="UP000321617"/>
    </source>
</evidence>
<dbReference type="EMBL" id="VLLL01000006">
    <property type="protein sequence ID" value="TWJ13014.1"/>
    <property type="molecule type" value="Genomic_DNA"/>
</dbReference>
<dbReference type="PANTHER" id="PTHR40761">
    <property type="entry name" value="CONSERVED INTEGRAL MEMBRANE ALANINE VALINE AND LEUCINE RICH PROTEIN-RELATED"/>
    <property type="match status" value="1"/>
</dbReference>
<feature type="transmembrane region" description="Helical" evidence="2">
    <location>
        <begin position="151"/>
        <end position="172"/>
    </location>
</feature>
<feature type="transmembrane region" description="Helical" evidence="2">
    <location>
        <begin position="184"/>
        <end position="203"/>
    </location>
</feature>
<evidence type="ECO:0008006" key="5">
    <source>
        <dbReference type="Google" id="ProtNLM"/>
    </source>
</evidence>
<dbReference type="RefSeq" id="WP_211354578.1">
    <property type="nucleotide sequence ID" value="NZ_BAABIJ010000002.1"/>
</dbReference>
<accession>A0A562V538</accession>
<feature type="transmembrane region" description="Helical" evidence="2">
    <location>
        <begin position="93"/>
        <end position="114"/>
    </location>
</feature>
<proteinExistence type="predicted"/>
<sequence>MIIAYGVANFLQAVAASRERKHESFHPRLLFKLASQKTYLTGIACQVLGFLLAIVARADLPLFLVQAAVAAGLGVTAILGVIVLKWQLPRSEIALLAGLTLGIAALVVSAQPSASKDLDTLAVVILGASWLVIAAAGWITAQKVHGVPGSVALGALAGLAFGVAAVASRPLASAGVTDLLADPLLYLIIVQSLTGQLLLALAMQRGSTTAAVAAMDAAFAAPAAAVGLVLLGDQIRPGLEWLAAVGFLVTLGTVLALTRFAEPQQAAALPPVPAPVPVERRPPPQENQETARRRPRIAPVSPSDDNTRPAGQPRPPAGRRTGRETGGNGIRSVQPRIR</sequence>
<dbReference type="PANTHER" id="PTHR40761:SF1">
    <property type="entry name" value="CONSERVED INTEGRAL MEMBRANE ALANINE VALINE AND LEUCINE RICH PROTEIN-RELATED"/>
    <property type="match status" value="1"/>
</dbReference>
<name>A0A562V538_9ACTN</name>
<keyword evidence="2" id="KW-0472">Membrane</keyword>
<evidence type="ECO:0000256" key="1">
    <source>
        <dbReference type="SAM" id="MobiDB-lite"/>
    </source>
</evidence>
<dbReference type="Proteomes" id="UP000321617">
    <property type="component" value="Unassembled WGS sequence"/>
</dbReference>
<dbReference type="AlphaFoldDB" id="A0A562V538"/>
<reference evidence="3 4" key="1">
    <citation type="journal article" date="2013" name="Stand. Genomic Sci.">
        <title>Genomic Encyclopedia of Type Strains, Phase I: The one thousand microbial genomes (KMG-I) project.</title>
        <authorList>
            <person name="Kyrpides N.C."/>
            <person name="Woyke T."/>
            <person name="Eisen J.A."/>
            <person name="Garrity G."/>
            <person name="Lilburn T.G."/>
            <person name="Beck B.J."/>
            <person name="Whitman W.B."/>
            <person name="Hugenholtz P."/>
            <person name="Klenk H.P."/>
        </authorList>
    </citation>
    <scope>NUCLEOTIDE SEQUENCE [LARGE SCALE GENOMIC DNA]</scope>
    <source>
        <strain evidence="3 4">DSM 45044</strain>
    </source>
</reference>
<feature type="transmembrane region" description="Helical" evidence="2">
    <location>
        <begin position="62"/>
        <end position="84"/>
    </location>
</feature>
<feature type="transmembrane region" description="Helical" evidence="2">
    <location>
        <begin position="120"/>
        <end position="139"/>
    </location>
</feature>
<feature type="region of interest" description="Disordered" evidence="1">
    <location>
        <begin position="266"/>
        <end position="338"/>
    </location>
</feature>
<organism evidence="3 4">
    <name type="scientific">Stackebrandtia albiflava</name>
    <dbReference type="NCBI Taxonomy" id="406432"/>
    <lineage>
        <taxon>Bacteria</taxon>
        <taxon>Bacillati</taxon>
        <taxon>Actinomycetota</taxon>
        <taxon>Actinomycetes</taxon>
        <taxon>Glycomycetales</taxon>
        <taxon>Glycomycetaceae</taxon>
        <taxon>Stackebrandtia</taxon>
    </lineage>
</organism>
<keyword evidence="4" id="KW-1185">Reference proteome</keyword>
<evidence type="ECO:0000256" key="2">
    <source>
        <dbReference type="SAM" id="Phobius"/>
    </source>
</evidence>
<comment type="caution">
    <text evidence="3">The sequence shown here is derived from an EMBL/GenBank/DDBJ whole genome shotgun (WGS) entry which is preliminary data.</text>
</comment>
<feature type="transmembrane region" description="Helical" evidence="2">
    <location>
        <begin position="210"/>
        <end position="232"/>
    </location>
</feature>
<keyword evidence="2" id="KW-0812">Transmembrane</keyword>
<gene>
    <name evidence="3" type="ORF">LX16_3782</name>
</gene>
<keyword evidence="2" id="KW-1133">Transmembrane helix</keyword>
<evidence type="ECO:0000313" key="3">
    <source>
        <dbReference type="EMBL" id="TWJ13014.1"/>
    </source>
</evidence>
<feature type="transmembrane region" description="Helical" evidence="2">
    <location>
        <begin position="238"/>
        <end position="257"/>
    </location>
</feature>